<dbReference type="OrthoDB" id="192747at2157"/>
<feature type="region of interest" description="Disordered" evidence="1">
    <location>
        <begin position="1"/>
        <end position="56"/>
    </location>
</feature>
<keyword evidence="3" id="KW-1185">Reference proteome</keyword>
<reference evidence="2 3" key="1">
    <citation type="submission" date="2018-11" db="EMBL/GenBank/DDBJ databases">
        <title>Taxonoimc description of Halomarina strain SPP-AMP-1.</title>
        <authorList>
            <person name="Pal Y."/>
            <person name="Srinivasana K."/>
            <person name="Verma A."/>
            <person name="Kumar P."/>
        </authorList>
    </citation>
    <scope>NUCLEOTIDE SEQUENCE [LARGE SCALE GENOMIC DNA]</scope>
    <source>
        <strain evidence="2 3">SPP-AMP-1</strain>
    </source>
</reference>
<evidence type="ECO:0000256" key="1">
    <source>
        <dbReference type="SAM" id="MobiDB-lite"/>
    </source>
</evidence>
<evidence type="ECO:0000313" key="3">
    <source>
        <dbReference type="Proteomes" id="UP000282322"/>
    </source>
</evidence>
<dbReference type="AlphaFoldDB" id="A0A3P3RMI0"/>
<dbReference type="EMBL" id="RRCH01000002">
    <property type="protein sequence ID" value="RRJ34068.1"/>
    <property type="molecule type" value="Genomic_DNA"/>
</dbReference>
<feature type="compositionally biased region" description="Acidic residues" evidence="1">
    <location>
        <begin position="1"/>
        <end position="16"/>
    </location>
</feature>
<proteinExistence type="predicted"/>
<gene>
    <name evidence="2" type="ORF">EIK79_00795</name>
</gene>
<dbReference type="Pfam" id="PF25925">
    <property type="entry name" value="DUF7970"/>
    <property type="match status" value="1"/>
</dbReference>
<comment type="caution">
    <text evidence="2">The sequence shown here is derived from an EMBL/GenBank/DDBJ whole genome shotgun (WGS) entry which is preliminary data.</text>
</comment>
<protein>
    <submittedName>
        <fullName evidence="2">Uncharacterized protein</fullName>
    </submittedName>
</protein>
<name>A0A3P3RMI0_9EURY</name>
<dbReference type="InterPro" id="IPR058276">
    <property type="entry name" value="DUF7970"/>
</dbReference>
<organism evidence="2 3">
    <name type="scientific">Halocatena pleomorpha</name>
    <dbReference type="NCBI Taxonomy" id="1785090"/>
    <lineage>
        <taxon>Archaea</taxon>
        <taxon>Methanobacteriati</taxon>
        <taxon>Methanobacteriota</taxon>
        <taxon>Stenosarchaea group</taxon>
        <taxon>Halobacteria</taxon>
        <taxon>Halobacteriales</taxon>
        <taxon>Natronomonadaceae</taxon>
        <taxon>Halocatena</taxon>
    </lineage>
</organism>
<evidence type="ECO:0000313" key="2">
    <source>
        <dbReference type="EMBL" id="RRJ34068.1"/>
    </source>
</evidence>
<dbReference type="RefSeq" id="WP_124953238.1">
    <property type="nucleotide sequence ID" value="NZ_RRCH01000002.1"/>
</dbReference>
<sequence length="130" mass="14612">MAFDDLGDDPGDEALDELAGTLHDSSEESNEPTSDQSPTYDPRSDPAFATNQEKTQHSVYCLPETWEKIDGDEGILFEAEIELRREGYSDPQKRELYEAFLCAAAEQLTADDIKQQVIETRNRRSDGPLL</sequence>
<dbReference type="Proteomes" id="UP000282322">
    <property type="component" value="Unassembled WGS sequence"/>
</dbReference>
<accession>A0A3P3RMI0</accession>